<comment type="caution">
    <text evidence="1">The sequence shown here is derived from an EMBL/GenBank/DDBJ whole genome shotgun (WGS) entry which is preliminary data.</text>
</comment>
<dbReference type="AlphaFoldDB" id="A0A8J7Z1A4"/>
<reference evidence="1" key="1">
    <citation type="submission" date="2019-12" db="EMBL/GenBank/DDBJ databases">
        <title>High-Quality draft genome sequences of three cyanobacteria isolated from the limestone walls of the Old Cathedral of Coimbra.</title>
        <authorList>
            <person name="Tiago I."/>
            <person name="Soares F."/>
            <person name="Portugal A."/>
        </authorList>
    </citation>
    <scope>NUCLEOTIDE SEQUENCE</scope>
    <source>
        <strain evidence="1">A</strain>
    </source>
</reference>
<dbReference type="EMBL" id="WVIE01000003">
    <property type="protein sequence ID" value="NDJ16336.1"/>
    <property type="molecule type" value="Genomic_DNA"/>
</dbReference>
<sequence length="223" mass="24703">MSKSTNERHYAPATTRNRDPILNILRHVLPPTGTVLEISSGTGEHAVYFAPRLAPHRWLPSDPNPIARESIEAWRSHEVADNLYPAIALDASAPVWSIEQPQLPEELQNTNFKRETISAIVNINMIHIAPWSACLGLMSGAKRLLPHGGILYLYGPFKQNGKHTASSNAAFDESLRRQNSEWGVRDLDDVIAVARAQQLLLLNTYEMPANNLSVVFHVSSTAA</sequence>
<dbReference type="Proteomes" id="UP000646053">
    <property type="component" value="Unassembled WGS sequence"/>
</dbReference>
<organism evidence="1 2">
    <name type="scientific">Myxacorys almedinensis A</name>
    <dbReference type="NCBI Taxonomy" id="2690445"/>
    <lineage>
        <taxon>Bacteria</taxon>
        <taxon>Bacillati</taxon>
        <taxon>Cyanobacteriota</taxon>
        <taxon>Cyanophyceae</taxon>
        <taxon>Leptolyngbyales</taxon>
        <taxon>Leptolyngbyaceae</taxon>
        <taxon>Myxacorys</taxon>
        <taxon>Myxacorys almedinensis</taxon>
    </lineage>
</organism>
<keyword evidence="2" id="KW-1185">Reference proteome</keyword>
<dbReference type="InterPro" id="IPR010342">
    <property type="entry name" value="DUF938"/>
</dbReference>
<name>A0A8J7Z1A4_9CYAN</name>
<accession>A0A8J7Z1A4</accession>
<dbReference type="InterPro" id="IPR029063">
    <property type="entry name" value="SAM-dependent_MTases_sf"/>
</dbReference>
<dbReference type="PANTHER" id="PTHR20974:SF0">
    <property type="entry name" value="UPF0585 PROTEIN CG18661"/>
    <property type="match status" value="1"/>
</dbReference>
<evidence type="ECO:0000313" key="2">
    <source>
        <dbReference type="Proteomes" id="UP000646053"/>
    </source>
</evidence>
<dbReference type="Gene3D" id="3.40.50.150">
    <property type="entry name" value="Vaccinia Virus protein VP39"/>
    <property type="match status" value="1"/>
</dbReference>
<protein>
    <submittedName>
        <fullName evidence="1">DUF938 domain-containing protein</fullName>
    </submittedName>
</protein>
<dbReference type="SUPFAM" id="SSF53335">
    <property type="entry name" value="S-adenosyl-L-methionine-dependent methyltransferases"/>
    <property type="match status" value="1"/>
</dbReference>
<evidence type="ECO:0000313" key="1">
    <source>
        <dbReference type="EMBL" id="NDJ16336.1"/>
    </source>
</evidence>
<dbReference type="PANTHER" id="PTHR20974">
    <property type="entry name" value="UPF0585 PROTEIN CG18661"/>
    <property type="match status" value="1"/>
</dbReference>
<dbReference type="Pfam" id="PF06080">
    <property type="entry name" value="DUF938"/>
    <property type="match status" value="1"/>
</dbReference>
<dbReference type="RefSeq" id="WP_162421855.1">
    <property type="nucleotide sequence ID" value="NZ_WVIE01000003.1"/>
</dbReference>
<gene>
    <name evidence="1" type="ORF">GS601_03360</name>
</gene>
<proteinExistence type="predicted"/>